<name>A0A933L344_9HYPH</name>
<protein>
    <submittedName>
        <fullName evidence="1">DUF4160 domain-containing protein</fullName>
    </submittedName>
</protein>
<sequence>MFGNDHDPPHFHIWTPDMEMQIALADLSTLRGSIRKRDYDTAMVWARENRSVLQATWNELNAR</sequence>
<accession>A0A933L344</accession>
<dbReference type="InterPro" id="IPR025427">
    <property type="entry name" value="DUF4160"/>
</dbReference>
<comment type="caution">
    <text evidence="1">The sequence shown here is derived from an EMBL/GenBank/DDBJ whole genome shotgun (WGS) entry which is preliminary data.</text>
</comment>
<proteinExistence type="predicted"/>
<evidence type="ECO:0000313" key="2">
    <source>
        <dbReference type="Proteomes" id="UP000782610"/>
    </source>
</evidence>
<evidence type="ECO:0000313" key="1">
    <source>
        <dbReference type="EMBL" id="MBI4923394.1"/>
    </source>
</evidence>
<dbReference type="AlphaFoldDB" id="A0A933L344"/>
<organism evidence="1 2">
    <name type="scientific">Devosia nanyangense</name>
    <dbReference type="NCBI Taxonomy" id="1228055"/>
    <lineage>
        <taxon>Bacteria</taxon>
        <taxon>Pseudomonadati</taxon>
        <taxon>Pseudomonadota</taxon>
        <taxon>Alphaproteobacteria</taxon>
        <taxon>Hyphomicrobiales</taxon>
        <taxon>Devosiaceae</taxon>
        <taxon>Devosia</taxon>
    </lineage>
</organism>
<dbReference type="EMBL" id="JACRAF010000055">
    <property type="protein sequence ID" value="MBI4923394.1"/>
    <property type="molecule type" value="Genomic_DNA"/>
</dbReference>
<dbReference type="Proteomes" id="UP000782610">
    <property type="component" value="Unassembled WGS sequence"/>
</dbReference>
<gene>
    <name evidence="1" type="ORF">HY834_16760</name>
</gene>
<dbReference type="Pfam" id="PF13711">
    <property type="entry name" value="DUF4160"/>
    <property type="match status" value="1"/>
</dbReference>
<reference evidence="1" key="1">
    <citation type="submission" date="2020-07" db="EMBL/GenBank/DDBJ databases">
        <title>Huge and variable diversity of episymbiotic CPR bacteria and DPANN archaea in groundwater ecosystems.</title>
        <authorList>
            <person name="He C.Y."/>
            <person name="Keren R."/>
            <person name="Whittaker M."/>
            <person name="Farag I.F."/>
            <person name="Doudna J."/>
            <person name="Cate J.H.D."/>
            <person name="Banfield J.F."/>
        </authorList>
    </citation>
    <scope>NUCLEOTIDE SEQUENCE</scope>
    <source>
        <strain evidence="1">NC_groundwater_1586_Pr3_B-0.1um_66_15</strain>
    </source>
</reference>